<dbReference type="EMBL" id="VSRR010001554">
    <property type="protein sequence ID" value="MPC26093.1"/>
    <property type="molecule type" value="Genomic_DNA"/>
</dbReference>
<keyword evidence="3" id="KW-1185">Reference proteome</keyword>
<reference evidence="2 3" key="1">
    <citation type="submission" date="2019-05" db="EMBL/GenBank/DDBJ databases">
        <title>Another draft genome of Portunus trituberculatus and its Hox gene families provides insights of decapod evolution.</title>
        <authorList>
            <person name="Jeong J.-H."/>
            <person name="Song I."/>
            <person name="Kim S."/>
            <person name="Choi T."/>
            <person name="Kim D."/>
            <person name="Ryu S."/>
            <person name="Kim W."/>
        </authorList>
    </citation>
    <scope>NUCLEOTIDE SEQUENCE [LARGE SCALE GENOMIC DNA]</scope>
    <source>
        <tissue evidence="2">Muscle</tissue>
    </source>
</reference>
<sequence>MTAEGGRASGLAIGSGEHTGRGPAHWGEAILLHVTVAAAATTCPGGGGNVATRQPPPVIAGYRIAAAVLHLAALVVDAADVVADGLQQLQSRANLRHSEGQDYAL</sequence>
<evidence type="ECO:0000313" key="2">
    <source>
        <dbReference type="EMBL" id="MPC26093.1"/>
    </source>
</evidence>
<dbReference type="Proteomes" id="UP000324222">
    <property type="component" value="Unassembled WGS sequence"/>
</dbReference>
<gene>
    <name evidence="2" type="ORF">E2C01_019224</name>
</gene>
<name>A0A5B7DYV5_PORTR</name>
<evidence type="ECO:0000313" key="3">
    <source>
        <dbReference type="Proteomes" id="UP000324222"/>
    </source>
</evidence>
<evidence type="ECO:0000256" key="1">
    <source>
        <dbReference type="SAM" id="MobiDB-lite"/>
    </source>
</evidence>
<dbReference type="AlphaFoldDB" id="A0A5B7DYV5"/>
<organism evidence="2 3">
    <name type="scientific">Portunus trituberculatus</name>
    <name type="common">Swimming crab</name>
    <name type="synonym">Neptunus trituberculatus</name>
    <dbReference type="NCBI Taxonomy" id="210409"/>
    <lineage>
        <taxon>Eukaryota</taxon>
        <taxon>Metazoa</taxon>
        <taxon>Ecdysozoa</taxon>
        <taxon>Arthropoda</taxon>
        <taxon>Crustacea</taxon>
        <taxon>Multicrustacea</taxon>
        <taxon>Malacostraca</taxon>
        <taxon>Eumalacostraca</taxon>
        <taxon>Eucarida</taxon>
        <taxon>Decapoda</taxon>
        <taxon>Pleocyemata</taxon>
        <taxon>Brachyura</taxon>
        <taxon>Eubrachyura</taxon>
        <taxon>Portunoidea</taxon>
        <taxon>Portunidae</taxon>
        <taxon>Portuninae</taxon>
        <taxon>Portunus</taxon>
    </lineage>
</organism>
<protein>
    <submittedName>
        <fullName evidence="2">Uncharacterized protein</fullName>
    </submittedName>
</protein>
<proteinExistence type="predicted"/>
<feature type="region of interest" description="Disordered" evidence="1">
    <location>
        <begin position="1"/>
        <end position="20"/>
    </location>
</feature>
<comment type="caution">
    <text evidence="2">The sequence shown here is derived from an EMBL/GenBank/DDBJ whole genome shotgun (WGS) entry which is preliminary data.</text>
</comment>
<accession>A0A5B7DYV5</accession>